<comment type="pathway">
    <text evidence="2 14 15">Porphyrin-containing compound metabolism; protoporphyrin-IX biosynthesis; protoporphyrin-IX from protoporphyrinogen-IX: step 1/1.</text>
</comment>
<organism evidence="16 17">
    <name type="scientific">Comamonas aquatica</name>
    <dbReference type="NCBI Taxonomy" id="225991"/>
    <lineage>
        <taxon>Bacteria</taxon>
        <taxon>Pseudomonadati</taxon>
        <taxon>Pseudomonadota</taxon>
        <taxon>Betaproteobacteria</taxon>
        <taxon>Burkholderiales</taxon>
        <taxon>Comamonadaceae</taxon>
        <taxon>Comamonas</taxon>
    </lineage>
</organism>
<evidence type="ECO:0000313" key="17">
    <source>
        <dbReference type="Proteomes" id="UP000834458"/>
    </source>
</evidence>
<evidence type="ECO:0000256" key="9">
    <source>
        <dbReference type="ARBA" id="ARBA00022989"/>
    </source>
</evidence>
<comment type="cofactor">
    <cofactor evidence="14 15">
        <name>heme b</name>
        <dbReference type="ChEBI" id="CHEBI:60344"/>
    </cofactor>
    <text evidence="14 15">Binds 1 heme b (iron(II)-protoporphyrin IX) group per subunit.</text>
</comment>
<evidence type="ECO:0000256" key="3">
    <source>
        <dbReference type="ARBA" id="ARBA00006501"/>
    </source>
</evidence>
<dbReference type="GO" id="GO:0005886">
    <property type="term" value="C:plasma membrane"/>
    <property type="evidence" value="ECO:0007669"/>
    <property type="project" value="UniProtKB-SubCell"/>
</dbReference>
<feature type="binding site" description="axial binding residue" evidence="14">
    <location>
        <position position="103"/>
    </location>
    <ligand>
        <name>heme</name>
        <dbReference type="ChEBI" id="CHEBI:30413"/>
    </ligand>
    <ligandPart>
        <name>Fe</name>
        <dbReference type="ChEBI" id="CHEBI:18248"/>
    </ligandPart>
</feature>
<accession>A0AA35D927</accession>
<dbReference type="HAMAP" id="MF_02239">
    <property type="entry name" value="HemJ"/>
    <property type="match status" value="1"/>
</dbReference>
<keyword evidence="7 14" id="KW-0812">Transmembrane</keyword>
<evidence type="ECO:0000256" key="4">
    <source>
        <dbReference type="ARBA" id="ARBA00017504"/>
    </source>
</evidence>
<comment type="function">
    <text evidence="14 15">Catalyzes the oxidation of protoporphyrinogen IX to protoporphyrin IX.</text>
</comment>
<dbReference type="Pfam" id="PF03653">
    <property type="entry name" value="UPF0093"/>
    <property type="match status" value="1"/>
</dbReference>
<keyword evidence="6 14" id="KW-0349">Heme</keyword>
<dbReference type="PANTHER" id="PTHR40255">
    <property type="entry name" value="UPF0093 MEMBRANE PROTEIN SLR1790"/>
    <property type="match status" value="1"/>
</dbReference>
<comment type="catalytic activity">
    <reaction evidence="13 14 15">
        <text>protoporphyrinogen IX + 3 A = protoporphyrin IX + 3 AH2</text>
        <dbReference type="Rhea" id="RHEA:62000"/>
        <dbReference type="ChEBI" id="CHEBI:13193"/>
        <dbReference type="ChEBI" id="CHEBI:17499"/>
        <dbReference type="ChEBI" id="CHEBI:57306"/>
        <dbReference type="ChEBI" id="CHEBI:57307"/>
    </reaction>
</comment>
<keyword evidence="8 14" id="KW-0479">Metal-binding</keyword>
<dbReference type="PIRSF" id="PIRSF004638">
    <property type="entry name" value="UCP004638"/>
    <property type="match status" value="1"/>
</dbReference>
<evidence type="ECO:0000256" key="1">
    <source>
        <dbReference type="ARBA" id="ARBA00004651"/>
    </source>
</evidence>
<dbReference type="AlphaFoldDB" id="A0AA35D927"/>
<evidence type="ECO:0000256" key="8">
    <source>
        <dbReference type="ARBA" id="ARBA00022723"/>
    </source>
</evidence>
<dbReference type="EC" id="1.3.99.-" evidence="14 15"/>
<evidence type="ECO:0000256" key="14">
    <source>
        <dbReference type="HAMAP-Rule" id="MF_02239"/>
    </source>
</evidence>
<dbReference type="PANTHER" id="PTHR40255:SF1">
    <property type="entry name" value="PROTOPORPHYRINOGEN IX OXIDASE"/>
    <property type="match status" value="1"/>
</dbReference>
<evidence type="ECO:0000256" key="5">
    <source>
        <dbReference type="ARBA" id="ARBA00022475"/>
    </source>
</evidence>
<evidence type="ECO:0000256" key="2">
    <source>
        <dbReference type="ARBA" id="ARBA00005073"/>
    </source>
</evidence>
<feature type="transmembrane region" description="Helical" evidence="14">
    <location>
        <begin position="69"/>
        <end position="94"/>
    </location>
</feature>
<evidence type="ECO:0000256" key="12">
    <source>
        <dbReference type="ARBA" id="ARBA00023136"/>
    </source>
</evidence>
<evidence type="ECO:0000256" key="13">
    <source>
        <dbReference type="ARBA" id="ARBA00048390"/>
    </source>
</evidence>
<evidence type="ECO:0000256" key="6">
    <source>
        <dbReference type="ARBA" id="ARBA00022617"/>
    </source>
</evidence>
<keyword evidence="11 14" id="KW-0408">Iron</keyword>
<dbReference type="GO" id="GO:0006782">
    <property type="term" value="P:protoporphyrinogen IX biosynthetic process"/>
    <property type="evidence" value="ECO:0007669"/>
    <property type="project" value="UniProtKB-UniRule"/>
</dbReference>
<dbReference type="InterPro" id="IPR005265">
    <property type="entry name" value="HemJ-like"/>
</dbReference>
<dbReference type="GO" id="GO:0046872">
    <property type="term" value="F:metal ion binding"/>
    <property type="evidence" value="ECO:0007669"/>
    <property type="project" value="UniProtKB-UniRule"/>
</dbReference>
<gene>
    <name evidence="16" type="ORF">GHA_02773</name>
</gene>
<proteinExistence type="inferred from homology"/>
<keyword evidence="10 14" id="KW-0560">Oxidoreductase</keyword>
<name>A0AA35D927_9BURK</name>
<comment type="similarity">
    <text evidence="3 14 15">Belongs to the HemJ family.</text>
</comment>
<keyword evidence="9 14" id="KW-1133">Transmembrane helix</keyword>
<sequence>MPGLFLCASPGQGRAYTVPMLWVKAFHIVFVTSWFAGLFYLPRIFVNLAMVPPGSVAERERLIGMSQRLLRFTTLLAVPAVGLGLWLLFGYGFWQSGGWVHAKLALVALVLAYHYSCGRLLRQLMAETCPRSHRWFRWYNELPVFLLMGIVVLAVVKPF</sequence>
<feature type="transmembrane region" description="Helical" evidence="14">
    <location>
        <begin position="25"/>
        <end position="48"/>
    </location>
</feature>
<keyword evidence="12 14" id="KW-0472">Membrane</keyword>
<evidence type="ECO:0000313" key="16">
    <source>
        <dbReference type="EMBL" id="CAB5701134.1"/>
    </source>
</evidence>
<evidence type="ECO:0000256" key="15">
    <source>
        <dbReference type="PIRNR" id="PIRNR004638"/>
    </source>
</evidence>
<keyword evidence="5 14" id="KW-1003">Cell membrane</keyword>
<reference evidence="16" key="1">
    <citation type="submission" date="2020-05" db="EMBL/GenBank/DDBJ databases">
        <authorList>
            <person name="Delgado-Blas J."/>
        </authorList>
    </citation>
    <scope>NUCLEOTIDE SEQUENCE</scope>
    <source>
        <strain evidence="16">BB1454</strain>
    </source>
</reference>
<comment type="subcellular location">
    <subcellularLocation>
        <location evidence="1 14">Cell membrane</location>
        <topology evidence="1 14">Multi-pass membrane protein</topology>
    </subcellularLocation>
</comment>
<dbReference type="EMBL" id="CAHPSC010000044">
    <property type="protein sequence ID" value="CAB5701134.1"/>
    <property type="molecule type" value="Genomic_DNA"/>
</dbReference>
<comment type="subunit">
    <text evidence="14">Homodimer.</text>
</comment>
<feature type="transmembrane region" description="Helical" evidence="14">
    <location>
        <begin position="138"/>
        <end position="156"/>
    </location>
</feature>
<evidence type="ECO:0000256" key="10">
    <source>
        <dbReference type="ARBA" id="ARBA00023002"/>
    </source>
</evidence>
<dbReference type="Proteomes" id="UP000834458">
    <property type="component" value="Unassembled WGS sequence"/>
</dbReference>
<comment type="caution">
    <text evidence="16">The sequence shown here is derived from an EMBL/GenBank/DDBJ whole genome shotgun (WGS) entry which is preliminary data.</text>
</comment>
<evidence type="ECO:0000256" key="11">
    <source>
        <dbReference type="ARBA" id="ARBA00023004"/>
    </source>
</evidence>
<protein>
    <recommendedName>
        <fullName evidence="4 14">Protoporphyrinogen IX oxidase</fullName>
        <shortName evidence="14">PPO</shortName>
        <ecNumber evidence="14 15">1.3.99.-</ecNumber>
    </recommendedName>
</protein>
<feature type="binding site" description="axial binding residue" evidence="14">
    <location>
        <position position="27"/>
    </location>
    <ligand>
        <name>heme</name>
        <dbReference type="ChEBI" id="CHEBI:30413"/>
    </ligand>
    <ligandPart>
        <name>Fe</name>
        <dbReference type="ChEBI" id="CHEBI:18248"/>
    </ligandPart>
</feature>
<dbReference type="GO" id="GO:0070818">
    <property type="term" value="F:protoporphyrinogen oxidase activity"/>
    <property type="evidence" value="ECO:0007669"/>
    <property type="project" value="UniProtKB-UniRule"/>
</dbReference>
<feature type="transmembrane region" description="Helical" evidence="14">
    <location>
        <begin position="100"/>
        <end position="117"/>
    </location>
</feature>
<evidence type="ECO:0000256" key="7">
    <source>
        <dbReference type="ARBA" id="ARBA00022692"/>
    </source>
</evidence>